<keyword evidence="16" id="KW-1185">Reference proteome</keyword>
<dbReference type="GO" id="GO:0000155">
    <property type="term" value="F:phosphorelay sensor kinase activity"/>
    <property type="evidence" value="ECO:0007669"/>
    <property type="project" value="InterPro"/>
</dbReference>
<dbReference type="GO" id="GO:0005524">
    <property type="term" value="F:ATP binding"/>
    <property type="evidence" value="ECO:0007669"/>
    <property type="project" value="UniProtKB-KW"/>
</dbReference>
<dbReference type="EMBL" id="CP002541">
    <property type="protein sequence ID" value="ADY14445.1"/>
    <property type="molecule type" value="Genomic_DNA"/>
</dbReference>
<sequence>MNARPNRIVRIFMRHSLPLVIVALLLGSGAMFLSRNFIRSNSVLQANQKLAAVQSYYDVILDEMDSLSLMFSTNPEMMARLMRVLQEGGRVDLDNYREIRLIRSFLSAPANARPYIHNIYVYLENPQDLVLSADLAFIPLSHLEDSSWFGTYQNLGDSNQSYSERVHLKAGTPTEQSIIRIMRPITSQLNARIGVIVLDIKEAALSEAYQFQEGEILQVHTRNGELLFYNTVKPQHYADEDMQYFQAASSKYGWKYTLGMYKPMLYRLSATLMYYTIALTLIALLLGLYLTHRTNRQERKFLSNVMKQLTQVADADLTGEGPEEYRNIFDYLNHHVIKTFLEQDYLRWQKEAMEYRALQMQINPHFLFNTLDTINWKAVKLAEGENDVSRMILLLSKLLKYSLQVDDFSGVALAKELEQTSYYVELQKIRFPGRFTYTEHIDPTLLDVRVPSLLLQPILENAFNHGFVEGKVLCITVDAFKDAEKLKIVVTDDGKGLDEHELAKLNNNQSDVLKKKKSLGLMNINKRLMLFSQGKSPIVVASGKTGGVTVTIVLPLRRE</sequence>
<dbReference type="RefSeq" id="WP_013608290.1">
    <property type="nucleotide sequence ID" value="NC_015152.1"/>
</dbReference>
<evidence type="ECO:0000313" key="15">
    <source>
        <dbReference type="EMBL" id="ADY14445.1"/>
    </source>
</evidence>
<keyword evidence="6" id="KW-0547">Nucleotide-binding</keyword>
<dbReference type="PANTHER" id="PTHR34220">
    <property type="entry name" value="SENSOR HISTIDINE KINASE YPDA"/>
    <property type="match status" value="1"/>
</dbReference>
<proteinExistence type="predicted"/>
<evidence type="ECO:0000313" key="16">
    <source>
        <dbReference type="Proteomes" id="UP000008466"/>
    </source>
</evidence>
<feature type="domain" description="Signal transduction histidine kinase internal region" evidence="14">
    <location>
        <begin position="353"/>
        <end position="435"/>
    </location>
</feature>
<accession>F0RT88</accession>
<reference evidence="16" key="1">
    <citation type="submission" date="2011-02" db="EMBL/GenBank/DDBJ databases">
        <title>Complete sequence of Spirochaeta sp. Buddy.</title>
        <authorList>
            <person name="Lucas S."/>
            <person name="Copeland A."/>
            <person name="Lapidus A."/>
            <person name="Cheng J.-F."/>
            <person name="Goodwin L."/>
            <person name="Pitluck S."/>
            <person name="Zeytun A."/>
            <person name="Detter J.C."/>
            <person name="Han C."/>
            <person name="Tapia R."/>
            <person name="Land M."/>
            <person name="Hauser L."/>
            <person name="Kyrpides N."/>
            <person name="Ivanova N."/>
            <person name="Mikhailova N."/>
            <person name="Pagani I."/>
            <person name="Ritalahti K.M."/>
            <person name="Loeffler F.E."/>
            <person name="Woyke T."/>
        </authorList>
    </citation>
    <scope>NUCLEOTIDE SEQUENCE [LARGE SCALE GENOMIC DNA]</scope>
    <source>
        <strain evidence="16">ATCC BAA-1886 / DSM 22777 / Buddy</strain>
    </source>
</reference>
<dbReference type="SUPFAM" id="SSF55874">
    <property type="entry name" value="ATPase domain of HSP90 chaperone/DNA topoisomerase II/histidine kinase"/>
    <property type="match status" value="1"/>
</dbReference>
<dbReference type="HOGENOM" id="CLU_020473_6_1_12"/>
<dbReference type="InterPro" id="IPR050640">
    <property type="entry name" value="Bact_2-comp_sensor_kinase"/>
</dbReference>
<evidence type="ECO:0000256" key="11">
    <source>
        <dbReference type="ARBA" id="ARBA00023136"/>
    </source>
</evidence>
<dbReference type="AlphaFoldDB" id="F0RT88"/>
<keyword evidence="11 12" id="KW-0472">Membrane</keyword>
<dbReference type="PANTHER" id="PTHR34220:SF11">
    <property type="entry name" value="SENSOR PROTEIN KINASE HPTS"/>
    <property type="match status" value="1"/>
</dbReference>
<organism evidence="15 16">
    <name type="scientific">Sphaerochaeta globosa (strain ATCC BAA-1886 / DSM 22777 / Buddy)</name>
    <name type="common">Spirochaeta sp. (strain Buddy)</name>
    <dbReference type="NCBI Taxonomy" id="158189"/>
    <lineage>
        <taxon>Bacteria</taxon>
        <taxon>Pseudomonadati</taxon>
        <taxon>Spirochaetota</taxon>
        <taxon>Spirochaetia</taxon>
        <taxon>Spirochaetales</taxon>
        <taxon>Sphaerochaetaceae</taxon>
        <taxon>Sphaerochaeta</taxon>
    </lineage>
</organism>
<evidence type="ECO:0000256" key="7">
    <source>
        <dbReference type="ARBA" id="ARBA00022777"/>
    </source>
</evidence>
<evidence type="ECO:0000256" key="8">
    <source>
        <dbReference type="ARBA" id="ARBA00022840"/>
    </source>
</evidence>
<keyword evidence="4" id="KW-0808">Transferase</keyword>
<evidence type="ECO:0000256" key="12">
    <source>
        <dbReference type="SAM" id="Phobius"/>
    </source>
</evidence>
<dbReference type="GO" id="GO:0005886">
    <property type="term" value="C:plasma membrane"/>
    <property type="evidence" value="ECO:0007669"/>
    <property type="project" value="UniProtKB-SubCell"/>
</dbReference>
<feature type="domain" description="Histidine kinase/HSP90-like ATPase" evidence="13">
    <location>
        <begin position="453"/>
        <end position="557"/>
    </location>
</feature>
<evidence type="ECO:0000259" key="14">
    <source>
        <dbReference type="Pfam" id="PF06580"/>
    </source>
</evidence>
<evidence type="ECO:0000256" key="10">
    <source>
        <dbReference type="ARBA" id="ARBA00023012"/>
    </source>
</evidence>
<dbReference type="OrthoDB" id="367563at2"/>
<comment type="subcellular location">
    <subcellularLocation>
        <location evidence="1">Cell membrane</location>
        <topology evidence="1">Multi-pass membrane protein</topology>
    </subcellularLocation>
</comment>
<dbReference type="InterPro" id="IPR003594">
    <property type="entry name" value="HATPase_dom"/>
</dbReference>
<evidence type="ECO:0000256" key="4">
    <source>
        <dbReference type="ARBA" id="ARBA00022679"/>
    </source>
</evidence>
<feature type="transmembrane region" description="Helical" evidence="12">
    <location>
        <begin position="272"/>
        <end position="291"/>
    </location>
</feature>
<dbReference type="KEGG" id="sbu:SpiBuddy_2634"/>
<evidence type="ECO:0000256" key="9">
    <source>
        <dbReference type="ARBA" id="ARBA00022989"/>
    </source>
</evidence>
<keyword evidence="2" id="KW-1003">Cell membrane</keyword>
<keyword evidence="8" id="KW-0067">ATP-binding</keyword>
<gene>
    <name evidence="15" type="ordered locus">SpiBuddy_2634</name>
</gene>
<protein>
    <submittedName>
        <fullName evidence="15">Integral membrane sensor signal transduction histidine kinase</fullName>
    </submittedName>
</protein>
<dbReference type="InterPro" id="IPR036890">
    <property type="entry name" value="HATPase_C_sf"/>
</dbReference>
<keyword evidence="7 15" id="KW-0418">Kinase</keyword>
<keyword evidence="10" id="KW-0902">Two-component regulatory system</keyword>
<dbReference type="eggNOG" id="COG2972">
    <property type="taxonomic scope" value="Bacteria"/>
</dbReference>
<evidence type="ECO:0000256" key="1">
    <source>
        <dbReference type="ARBA" id="ARBA00004651"/>
    </source>
</evidence>
<evidence type="ECO:0000256" key="3">
    <source>
        <dbReference type="ARBA" id="ARBA00022553"/>
    </source>
</evidence>
<name>F0RT88_SPHGB</name>
<keyword evidence="5 12" id="KW-0812">Transmembrane</keyword>
<dbReference type="Pfam" id="PF06580">
    <property type="entry name" value="His_kinase"/>
    <property type="match status" value="1"/>
</dbReference>
<evidence type="ECO:0000256" key="2">
    <source>
        <dbReference type="ARBA" id="ARBA00022475"/>
    </source>
</evidence>
<dbReference type="STRING" id="158189.SpiBuddy_2634"/>
<dbReference type="Pfam" id="PF02518">
    <property type="entry name" value="HATPase_c"/>
    <property type="match status" value="1"/>
</dbReference>
<evidence type="ECO:0000256" key="6">
    <source>
        <dbReference type="ARBA" id="ARBA00022741"/>
    </source>
</evidence>
<dbReference type="Gene3D" id="3.30.565.10">
    <property type="entry name" value="Histidine kinase-like ATPase, C-terminal domain"/>
    <property type="match status" value="1"/>
</dbReference>
<evidence type="ECO:0000256" key="5">
    <source>
        <dbReference type="ARBA" id="ARBA00022692"/>
    </source>
</evidence>
<keyword evidence="9 12" id="KW-1133">Transmembrane helix</keyword>
<evidence type="ECO:0000259" key="13">
    <source>
        <dbReference type="Pfam" id="PF02518"/>
    </source>
</evidence>
<dbReference type="InterPro" id="IPR010559">
    <property type="entry name" value="Sig_transdc_His_kin_internal"/>
</dbReference>
<dbReference type="Proteomes" id="UP000008466">
    <property type="component" value="Chromosome"/>
</dbReference>
<keyword evidence="3" id="KW-0597">Phosphoprotein</keyword>